<protein>
    <recommendedName>
        <fullName evidence="5">Isocitrate dehydrogenase [NADP]</fullName>
        <ecNumber evidence="4">1.1.1.42</ecNumber>
    </recommendedName>
    <alternativeName>
        <fullName evidence="14">IDP</fullName>
    </alternativeName>
    <alternativeName>
        <fullName evidence="15">NADP(+)-specific ICDH</fullName>
    </alternativeName>
    <alternativeName>
        <fullName evidence="16">Oxalosuccinate decarboxylase</fullName>
    </alternativeName>
</protein>
<evidence type="ECO:0000256" key="15">
    <source>
        <dbReference type="ARBA" id="ARBA00029990"/>
    </source>
</evidence>
<evidence type="ECO:0000256" key="2">
    <source>
        <dbReference type="ARBA" id="ARBA00007769"/>
    </source>
</evidence>
<dbReference type="InterPro" id="IPR004439">
    <property type="entry name" value="Isocitrate_DH_NADP_dimer_prok"/>
</dbReference>
<evidence type="ECO:0000259" key="23">
    <source>
        <dbReference type="SMART" id="SM01329"/>
    </source>
</evidence>
<dbReference type="GO" id="GO:0006097">
    <property type="term" value="P:glyoxylate cycle"/>
    <property type="evidence" value="ECO:0007669"/>
    <property type="project" value="UniProtKB-KW"/>
</dbReference>
<evidence type="ECO:0000256" key="10">
    <source>
        <dbReference type="ARBA" id="ARBA00022857"/>
    </source>
</evidence>
<comment type="similarity">
    <text evidence="2">Belongs to the isocitrate and isopropylmalate dehydrogenases family.</text>
</comment>
<evidence type="ECO:0000313" key="24">
    <source>
        <dbReference type="EMBL" id="PCS06299.1"/>
    </source>
</evidence>
<evidence type="ECO:0000256" key="1">
    <source>
        <dbReference type="ARBA" id="ARBA00001936"/>
    </source>
</evidence>
<evidence type="ECO:0000256" key="11">
    <source>
        <dbReference type="ARBA" id="ARBA00023002"/>
    </source>
</evidence>
<comment type="function">
    <text evidence="17">Catalyzes the oxidative decarboxylation of isocitrate to 2-oxoglutarate and carbon dioxide with the concomitant reduction of NADP(+).</text>
</comment>
<evidence type="ECO:0000256" key="12">
    <source>
        <dbReference type="ARBA" id="ARBA00023211"/>
    </source>
</evidence>
<feature type="binding site" evidence="18">
    <location>
        <position position="98"/>
    </location>
    <ligand>
        <name>D-threo-isocitrate</name>
        <dbReference type="ChEBI" id="CHEBI:15562"/>
    </ligand>
</feature>
<evidence type="ECO:0000256" key="3">
    <source>
        <dbReference type="ARBA" id="ARBA00011738"/>
    </source>
</evidence>
<organism evidence="24 25">
    <name type="scientific">Pseudolactococcus plantarum</name>
    <dbReference type="NCBI Taxonomy" id="1365"/>
    <lineage>
        <taxon>Bacteria</taxon>
        <taxon>Bacillati</taxon>
        <taxon>Bacillota</taxon>
        <taxon>Bacilli</taxon>
        <taxon>Lactobacillales</taxon>
        <taxon>Streptococcaceae</taxon>
        <taxon>Pseudolactococcus</taxon>
    </lineage>
</organism>
<feature type="site" description="Critical for catalysis" evidence="21">
    <location>
        <position position="143"/>
    </location>
</feature>
<dbReference type="Proteomes" id="UP000242246">
    <property type="component" value="Unassembled WGS sequence"/>
</dbReference>
<evidence type="ECO:0000256" key="17">
    <source>
        <dbReference type="ARBA" id="ARBA00046127"/>
    </source>
</evidence>
<dbReference type="STRING" id="1348632.GCA_001591745_01281"/>
<comment type="subunit">
    <text evidence="3">Homodimer.</text>
</comment>
<evidence type="ECO:0000256" key="22">
    <source>
        <dbReference type="PIRSR" id="PIRSR604439-5"/>
    </source>
</evidence>
<evidence type="ECO:0000256" key="4">
    <source>
        <dbReference type="ARBA" id="ARBA00013013"/>
    </source>
</evidence>
<dbReference type="PROSITE" id="PS00470">
    <property type="entry name" value="IDH_IMDH"/>
    <property type="match status" value="1"/>
</dbReference>
<sequence>MSDGKLSVPNQPTIPYIIGDGVGVDISPAMIDIVDTAVLKAYDGEKKIEWQELAAGQEAFQTLGDYLPKETLTALTENLVAIKGPLMTPVGEGFRSLNVTLRQSFDLFANVRPITYFTGVESPVKHPEKVQMTVFRENTEDIYAGIEFESESPRALALIERLKTEFGIDKIRFDKTSAIGIKPVSPEGSKRLVRAAFEYAIANGKNRLTLVHKGNIMKFTEGGFKKWGYEVAQEYPTFTVNTFNQIKADEGLDAAIAAKEKALADGKIYVDDAIADNFLQQILIKPEQYQVVATLNLNGDYISDALAAQVGGIGISPGANINFETGHAIFEATHGTAPDIAGLGLANPSSLLLSSVMMLEFMGWLDAASLIKRALSKTIADGHTTRDLGGTLTTAEFTAAIIANF</sequence>
<evidence type="ECO:0000256" key="9">
    <source>
        <dbReference type="ARBA" id="ARBA00022842"/>
    </source>
</evidence>
<keyword evidence="6" id="KW-0329">Glyoxylate bypass</keyword>
<feature type="binding site" evidence="20">
    <location>
        <position position="300"/>
    </location>
    <ligand>
        <name>Mg(2+)</name>
        <dbReference type="ChEBI" id="CHEBI:18420"/>
    </ligand>
</feature>
<dbReference type="Gene3D" id="3.40.718.10">
    <property type="entry name" value="Isopropylmalate Dehydrogenase"/>
    <property type="match status" value="1"/>
</dbReference>
<evidence type="ECO:0000256" key="21">
    <source>
        <dbReference type="PIRSR" id="PIRSR604439-4"/>
    </source>
</evidence>
<evidence type="ECO:0000256" key="19">
    <source>
        <dbReference type="PIRSR" id="PIRSR604439-2"/>
    </source>
</evidence>
<feature type="modified residue" description="Phosphoserine" evidence="22">
    <location>
        <position position="96"/>
    </location>
</feature>
<dbReference type="PANTHER" id="PTHR43504:SF1">
    <property type="entry name" value="ISOCITRATE DEHYDROGENASE [NADP]"/>
    <property type="match status" value="1"/>
</dbReference>
<dbReference type="NCBIfam" id="NF005425">
    <property type="entry name" value="PRK07006.1"/>
    <property type="match status" value="1"/>
</dbReference>
<feature type="binding site" evidence="19">
    <location>
        <position position="347"/>
    </location>
    <ligand>
        <name>NADP(+)</name>
        <dbReference type="ChEBI" id="CHEBI:58349"/>
    </ligand>
</feature>
<dbReference type="Pfam" id="PF00180">
    <property type="entry name" value="Iso_dh"/>
    <property type="match status" value="1"/>
</dbReference>
<dbReference type="EMBL" id="JXJX01000009">
    <property type="protein sequence ID" value="PCS06299.1"/>
    <property type="molecule type" value="Genomic_DNA"/>
</dbReference>
<feature type="domain" description="Isopropylmalate dehydrogenase-like" evidence="23">
    <location>
        <begin position="13"/>
        <end position="401"/>
    </location>
</feature>
<evidence type="ECO:0000313" key="25">
    <source>
        <dbReference type="Proteomes" id="UP000242246"/>
    </source>
</evidence>
<reference evidence="24 25" key="1">
    <citation type="submission" date="2014-12" db="EMBL/GenBank/DDBJ databases">
        <title>Draft genome sequences of 10 type strains of Lactococcus.</title>
        <authorList>
            <person name="Sun Z."/>
            <person name="Zhong Z."/>
            <person name="Liu W."/>
            <person name="Zhang W."/>
            <person name="Zhang H."/>
        </authorList>
    </citation>
    <scope>NUCLEOTIDE SEQUENCE [LARGE SCALE GENOMIC DNA]</scope>
    <source>
        <strain evidence="24 25">DSM 20686</strain>
    </source>
</reference>
<feature type="modified residue" description="N6-acetyllysine" evidence="22">
    <location>
        <position position="125"/>
    </location>
</feature>
<dbReference type="InterPro" id="IPR019818">
    <property type="entry name" value="IsoCit/isopropylmalate_DH_CS"/>
</dbReference>
<feature type="binding site" evidence="18">
    <location>
        <position position="136"/>
    </location>
    <ligand>
        <name>D-threo-isocitrate</name>
        <dbReference type="ChEBI" id="CHEBI:15562"/>
    </ligand>
</feature>
<evidence type="ECO:0000256" key="18">
    <source>
        <dbReference type="PIRSR" id="PIRSR604439-1"/>
    </source>
</evidence>
<keyword evidence="8" id="KW-0479">Metal-binding</keyword>
<evidence type="ECO:0000256" key="20">
    <source>
        <dbReference type="PIRSR" id="PIRSR604439-3"/>
    </source>
</evidence>
<dbReference type="AlphaFoldDB" id="A0A2A5RYI6"/>
<evidence type="ECO:0000256" key="5">
    <source>
        <dbReference type="ARBA" id="ARBA00019562"/>
    </source>
</evidence>
<evidence type="ECO:0000256" key="13">
    <source>
        <dbReference type="ARBA" id="ARBA00023554"/>
    </source>
</evidence>
<name>A0A2A5RYI6_9LACT</name>
<feature type="modified residue" description="N6-succinyllysine" evidence="22">
    <location>
        <position position="225"/>
    </location>
</feature>
<dbReference type="EC" id="1.1.1.42" evidence="4"/>
<proteinExistence type="inferred from homology"/>
<comment type="catalytic activity">
    <reaction evidence="13">
        <text>D-threo-isocitrate + NADP(+) = 2-oxoglutarate + CO2 + NADPH</text>
        <dbReference type="Rhea" id="RHEA:19629"/>
        <dbReference type="ChEBI" id="CHEBI:15562"/>
        <dbReference type="ChEBI" id="CHEBI:16526"/>
        <dbReference type="ChEBI" id="CHEBI:16810"/>
        <dbReference type="ChEBI" id="CHEBI:57783"/>
        <dbReference type="ChEBI" id="CHEBI:58349"/>
        <dbReference type="EC" id="1.1.1.42"/>
    </reaction>
</comment>
<evidence type="ECO:0000256" key="7">
    <source>
        <dbReference type="ARBA" id="ARBA00022532"/>
    </source>
</evidence>
<keyword evidence="25" id="KW-1185">Reference proteome</keyword>
<dbReference type="GO" id="GO:0004450">
    <property type="term" value="F:isocitrate dehydrogenase (NADP+) activity"/>
    <property type="evidence" value="ECO:0007669"/>
    <property type="project" value="UniProtKB-EC"/>
</dbReference>
<dbReference type="GO" id="GO:0006099">
    <property type="term" value="P:tricarboxylic acid cycle"/>
    <property type="evidence" value="ECO:0007669"/>
    <property type="project" value="UniProtKB-KW"/>
</dbReference>
<evidence type="ECO:0000256" key="8">
    <source>
        <dbReference type="ARBA" id="ARBA00022723"/>
    </source>
</evidence>
<keyword evidence="12 20" id="KW-0464">Manganese</keyword>
<feature type="binding site" evidence="18">
    <location>
        <position position="112"/>
    </location>
    <ligand>
        <name>D-threo-isocitrate</name>
        <dbReference type="ChEBI" id="CHEBI:15562"/>
    </ligand>
</feature>
<comment type="cofactor">
    <cofactor evidence="1">
        <name>Mn(2+)</name>
        <dbReference type="ChEBI" id="CHEBI:29035"/>
    </cofactor>
</comment>
<dbReference type="GO" id="GO:0051287">
    <property type="term" value="F:NAD binding"/>
    <property type="evidence" value="ECO:0007669"/>
    <property type="project" value="InterPro"/>
</dbReference>
<dbReference type="GO" id="GO:0000287">
    <property type="term" value="F:magnesium ion binding"/>
    <property type="evidence" value="ECO:0007669"/>
    <property type="project" value="InterPro"/>
</dbReference>
<dbReference type="InterPro" id="IPR024084">
    <property type="entry name" value="IsoPropMal-DH-like_dom"/>
</dbReference>
<evidence type="ECO:0000256" key="16">
    <source>
        <dbReference type="ARBA" id="ARBA00031098"/>
    </source>
</evidence>
<comment type="cofactor">
    <cofactor evidence="20">
        <name>Mg(2+)</name>
        <dbReference type="ChEBI" id="CHEBI:18420"/>
    </cofactor>
    <cofactor evidence="20">
        <name>Mn(2+)</name>
        <dbReference type="ChEBI" id="CHEBI:29035"/>
    </cofactor>
    <text evidence="20">Binds 1 Mg(2+) or Mn(2+) ion per subunit.</text>
</comment>
<evidence type="ECO:0000256" key="14">
    <source>
        <dbReference type="ARBA" id="ARBA00029765"/>
    </source>
</evidence>
<keyword evidence="7" id="KW-0816">Tricarboxylic acid cycle</keyword>
<feature type="site" description="Critical for catalysis" evidence="21">
    <location>
        <position position="213"/>
    </location>
</feature>
<keyword evidence="9 20" id="KW-0460">Magnesium</keyword>
<keyword evidence="11" id="KW-0560">Oxidoreductase</keyword>
<gene>
    <name evidence="24" type="ORF">RU87_GL001820</name>
</gene>
<feature type="binding site" evidence="18">
    <location>
        <position position="102"/>
    </location>
    <ligand>
        <name>D-threo-isocitrate</name>
        <dbReference type="ChEBI" id="CHEBI:15562"/>
    </ligand>
</feature>
<dbReference type="PANTHER" id="PTHR43504">
    <property type="entry name" value="ISOCITRATE DEHYDROGENASE [NADP]"/>
    <property type="match status" value="1"/>
</dbReference>
<accession>A0A2A5RYI6</accession>
<keyword evidence="10 19" id="KW-0521">NADP</keyword>
<dbReference type="SUPFAM" id="SSF53659">
    <property type="entry name" value="Isocitrate/Isopropylmalate dehydrogenase-like"/>
    <property type="match status" value="1"/>
</dbReference>
<feature type="binding site" evidence="18">
    <location>
        <position position="96"/>
    </location>
    <ligand>
        <name>D-threo-isocitrate</name>
        <dbReference type="ChEBI" id="CHEBI:15562"/>
    </ligand>
</feature>
<feature type="modified residue" description="N6-succinyllysine" evidence="22">
    <location>
        <position position="83"/>
    </location>
</feature>
<comment type="caution">
    <text evidence="24">The sequence shown here is derived from an EMBL/GenBank/DDBJ whole genome shotgun (WGS) entry which is preliminary data.</text>
</comment>
<dbReference type="SMART" id="SM01329">
    <property type="entry name" value="Iso_dh"/>
    <property type="match status" value="1"/>
</dbReference>
<evidence type="ECO:0000256" key="6">
    <source>
        <dbReference type="ARBA" id="ARBA00022435"/>
    </source>
</evidence>